<accession>A0A4V3W7I7</accession>
<dbReference type="SUPFAM" id="SSF53474">
    <property type="entry name" value="alpha/beta-Hydrolases"/>
    <property type="match status" value="1"/>
</dbReference>
<organism evidence="3 4">
    <name type="scientific">Flavobacterium supellecticarium</name>
    <dbReference type="NCBI Taxonomy" id="2565924"/>
    <lineage>
        <taxon>Bacteria</taxon>
        <taxon>Pseudomonadati</taxon>
        <taxon>Bacteroidota</taxon>
        <taxon>Flavobacteriia</taxon>
        <taxon>Flavobacteriales</taxon>
        <taxon>Flavobacteriaceae</taxon>
        <taxon>Flavobacterium</taxon>
    </lineage>
</organism>
<protein>
    <submittedName>
        <fullName evidence="3">Lipase family protein</fullName>
    </submittedName>
</protein>
<reference evidence="3 4" key="1">
    <citation type="submission" date="2019-04" db="EMBL/GenBank/DDBJ databases">
        <title>Flavobacterium sp. nov. isolated from construction timber.</title>
        <authorList>
            <person name="Lin S.-Y."/>
            <person name="Chang C.-T."/>
            <person name="Young C.-C."/>
        </authorList>
    </citation>
    <scope>NUCLEOTIDE SEQUENCE [LARGE SCALE GENOMIC DNA]</scope>
    <source>
        <strain evidence="3 4">CC-CTC003</strain>
    </source>
</reference>
<dbReference type="Gene3D" id="3.40.50.1820">
    <property type="entry name" value="alpha/beta hydrolase"/>
    <property type="match status" value="1"/>
</dbReference>
<keyword evidence="1" id="KW-0732">Signal</keyword>
<evidence type="ECO:0000313" key="3">
    <source>
        <dbReference type="EMBL" id="THF47465.1"/>
    </source>
</evidence>
<proteinExistence type="predicted"/>
<evidence type="ECO:0000313" key="4">
    <source>
        <dbReference type="Proteomes" id="UP000307507"/>
    </source>
</evidence>
<sequence>MKRILYTLLGILACHTLFAQKLQPGFDKSEYTELLYAYSRWSDSTHYKGIPESTRFKRTYRSEEMGLVNRWELYEDPHGINVISIRGTTPSEVSWLANFYAAMIPAKGKLQLNDSTTFEYHFADDPRAAVHVGWSVASAFLIQDIIPIIWQQYTKGIRDFIIFGHSQGGGISYLITAQLLYYQKTGILPADMYFKTYCSAAPKPGNLPFAYEYEASRQTGWSQTVVNTADWVPEVPVSIQTLTDFNVTNPFKNAKSMIRKQKFPTNLALKHIYNQLTKHNKKAMRRYQKYLGKVASKFVVKQLVGYKAPDYFESNYYVRTGTTTVLYPDSLYYTQYPDSDTNVFVHHSIQSYLYLTDKLAD</sequence>
<dbReference type="InterPro" id="IPR029058">
    <property type="entry name" value="AB_hydrolase_fold"/>
</dbReference>
<evidence type="ECO:0000256" key="1">
    <source>
        <dbReference type="SAM" id="SignalP"/>
    </source>
</evidence>
<evidence type="ECO:0000259" key="2">
    <source>
        <dbReference type="Pfam" id="PF01764"/>
    </source>
</evidence>
<gene>
    <name evidence="3" type="ORF">E6C50_17045</name>
</gene>
<dbReference type="InterPro" id="IPR002921">
    <property type="entry name" value="Fungal_lipase-type"/>
</dbReference>
<dbReference type="EMBL" id="SSNZ01000012">
    <property type="protein sequence ID" value="THF47465.1"/>
    <property type="molecule type" value="Genomic_DNA"/>
</dbReference>
<dbReference type="RefSeq" id="WP_136404455.1">
    <property type="nucleotide sequence ID" value="NZ_SSNZ01000012.1"/>
</dbReference>
<name>A0A4V3W7I7_9FLAO</name>
<dbReference type="OrthoDB" id="927373at2"/>
<dbReference type="AlphaFoldDB" id="A0A4V3W7I7"/>
<feature type="chain" id="PRO_5020784462" evidence="1">
    <location>
        <begin position="20"/>
        <end position="361"/>
    </location>
</feature>
<feature type="domain" description="Fungal lipase-type" evidence="2">
    <location>
        <begin position="82"/>
        <end position="237"/>
    </location>
</feature>
<dbReference type="GO" id="GO:0006629">
    <property type="term" value="P:lipid metabolic process"/>
    <property type="evidence" value="ECO:0007669"/>
    <property type="project" value="InterPro"/>
</dbReference>
<dbReference type="Proteomes" id="UP000307507">
    <property type="component" value="Unassembled WGS sequence"/>
</dbReference>
<feature type="signal peptide" evidence="1">
    <location>
        <begin position="1"/>
        <end position="19"/>
    </location>
</feature>
<comment type="caution">
    <text evidence="3">The sequence shown here is derived from an EMBL/GenBank/DDBJ whole genome shotgun (WGS) entry which is preliminary data.</text>
</comment>
<dbReference type="Pfam" id="PF01764">
    <property type="entry name" value="Lipase_3"/>
    <property type="match status" value="1"/>
</dbReference>
<keyword evidence="4" id="KW-1185">Reference proteome</keyword>